<comment type="caution">
    <text evidence="1">The sequence shown here is derived from an EMBL/GenBank/DDBJ whole genome shotgun (WGS) entry which is preliminary data.</text>
</comment>
<proteinExistence type="predicted"/>
<sequence length="102" mass="11782">MRHLPHLGGESGFHNPFLLEILCPISDHVHCSCSEDEMLNYKEHPSKSSHSRPDKNLIDFTIGTNNPDWRSDHVYSFLRILPKTLSITNFRAYYALLYVQPA</sequence>
<reference evidence="2" key="1">
    <citation type="journal article" date="2023" name="Nat. Plants">
        <title>Single-cell RNA sequencing provides a high-resolution roadmap for understanding the multicellular compartmentation of specialized metabolism.</title>
        <authorList>
            <person name="Sun S."/>
            <person name="Shen X."/>
            <person name="Li Y."/>
            <person name="Li Y."/>
            <person name="Wang S."/>
            <person name="Li R."/>
            <person name="Zhang H."/>
            <person name="Shen G."/>
            <person name="Guo B."/>
            <person name="Wei J."/>
            <person name="Xu J."/>
            <person name="St-Pierre B."/>
            <person name="Chen S."/>
            <person name="Sun C."/>
        </authorList>
    </citation>
    <scope>NUCLEOTIDE SEQUENCE [LARGE SCALE GENOMIC DNA]</scope>
</reference>
<evidence type="ECO:0000313" key="2">
    <source>
        <dbReference type="Proteomes" id="UP001060085"/>
    </source>
</evidence>
<name>A0ACC0BMR1_CATRO</name>
<keyword evidence="2" id="KW-1185">Reference proteome</keyword>
<protein>
    <submittedName>
        <fullName evidence="1">Uncharacterized protein</fullName>
    </submittedName>
</protein>
<accession>A0ACC0BMR1</accession>
<dbReference type="EMBL" id="CM044703">
    <property type="protein sequence ID" value="KAI5673972.1"/>
    <property type="molecule type" value="Genomic_DNA"/>
</dbReference>
<gene>
    <name evidence="1" type="ORF">M9H77_14336</name>
</gene>
<dbReference type="Proteomes" id="UP001060085">
    <property type="component" value="Linkage Group LG03"/>
</dbReference>
<evidence type="ECO:0000313" key="1">
    <source>
        <dbReference type="EMBL" id="KAI5673972.1"/>
    </source>
</evidence>
<organism evidence="1 2">
    <name type="scientific">Catharanthus roseus</name>
    <name type="common">Madagascar periwinkle</name>
    <name type="synonym">Vinca rosea</name>
    <dbReference type="NCBI Taxonomy" id="4058"/>
    <lineage>
        <taxon>Eukaryota</taxon>
        <taxon>Viridiplantae</taxon>
        <taxon>Streptophyta</taxon>
        <taxon>Embryophyta</taxon>
        <taxon>Tracheophyta</taxon>
        <taxon>Spermatophyta</taxon>
        <taxon>Magnoliopsida</taxon>
        <taxon>eudicotyledons</taxon>
        <taxon>Gunneridae</taxon>
        <taxon>Pentapetalae</taxon>
        <taxon>asterids</taxon>
        <taxon>lamiids</taxon>
        <taxon>Gentianales</taxon>
        <taxon>Apocynaceae</taxon>
        <taxon>Rauvolfioideae</taxon>
        <taxon>Vinceae</taxon>
        <taxon>Catharanthinae</taxon>
        <taxon>Catharanthus</taxon>
    </lineage>
</organism>